<protein>
    <submittedName>
        <fullName evidence="2">Uncharacterized protein</fullName>
    </submittedName>
</protein>
<evidence type="ECO:0000256" key="1">
    <source>
        <dbReference type="SAM" id="MobiDB-lite"/>
    </source>
</evidence>
<reference evidence="2" key="1">
    <citation type="submission" date="2019-06" db="EMBL/GenBank/DDBJ databases">
        <authorList>
            <person name="Zheng W."/>
        </authorList>
    </citation>
    <scope>NUCLEOTIDE SEQUENCE</scope>
    <source>
        <strain evidence="2">QDHG01</strain>
    </source>
</reference>
<dbReference type="EMBL" id="RRYP01015922">
    <property type="protein sequence ID" value="TNV75287.1"/>
    <property type="molecule type" value="Genomic_DNA"/>
</dbReference>
<keyword evidence="3" id="KW-1185">Reference proteome</keyword>
<evidence type="ECO:0000313" key="2">
    <source>
        <dbReference type="EMBL" id="TNV75287.1"/>
    </source>
</evidence>
<evidence type="ECO:0000313" key="3">
    <source>
        <dbReference type="Proteomes" id="UP000785679"/>
    </source>
</evidence>
<comment type="caution">
    <text evidence="2">The sequence shown here is derived from an EMBL/GenBank/DDBJ whole genome shotgun (WGS) entry which is preliminary data.</text>
</comment>
<gene>
    <name evidence="2" type="ORF">FGO68_gene13253</name>
</gene>
<feature type="compositionally biased region" description="Polar residues" evidence="1">
    <location>
        <begin position="11"/>
        <end position="23"/>
    </location>
</feature>
<feature type="region of interest" description="Disordered" evidence="1">
    <location>
        <begin position="1"/>
        <end position="26"/>
    </location>
</feature>
<name>A0A8J8SY96_HALGN</name>
<organism evidence="2 3">
    <name type="scientific">Halteria grandinella</name>
    <dbReference type="NCBI Taxonomy" id="5974"/>
    <lineage>
        <taxon>Eukaryota</taxon>
        <taxon>Sar</taxon>
        <taxon>Alveolata</taxon>
        <taxon>Ciliophora</taxon>
        <taxon>Intramacronucleata</taxon>
        <taxon>Spirotrichea</taxon>
        <taxon>Stichotrichia</taxon>
        <taxon>Sporadotrichida</taxon>
        <taxon>Halteriidae</taxon>
        <taxon>Halteria</taxon>
    </lineage>
</organism>
<proteinExistence type="predicted"/>
<sequence length="88" mass="10078">MQIEQSRLIANESSKPHTASRVENVQKRDEGKILQNQFFILSRTTVMNKQSTLRQMIQKGKPTTKASKLMAQEILLVNKCKNINTKCC</sequence>
<dbReference type="Proteomes" id="UP000785679">
    <property type="component" value="Unassembled WGS sequence"/>
</dbReference>
<dbReference type="AlphaFoldDB" id="A0A8J8SY96"/>
<accession>A0A8J8SY96</accession>